<dbReference type="GO" id="GO:0003735">
    <property type="term" value="F:structural constituent of ribosome"/>
    <property type="evidence" value="ECO:0007669"/>
    <property type="project" value="InterPro"/>
</dbReference>
<dbReference type="Proteomes" id="UP000597762">
    <property type="component" value="Unassembled WGS sequence"/>
</dbReference>
<evidence type="ECO:0000256" key="2">
    <source>
        <dbReference type="ARBA" id="ARBA00022980"/>
    </source>
</evidence>
<evidence type="ECO:0000313" key="5">
    <source>
        <dbReference type="Proteomes" id="UP000597762"/>
    </source>
</evidence>
<dbReference type="GO" id="GO:1990904">
    <property type="term" value="C:ribonucleoprotein complex"/>
    <property type="evidence" value="ECO:0007669"/>
    <property type="project" value="UniProtKB-KW"/>
</dbReference>
<keyword evidence="3" id="KW-0687">Ribonucleoprotein</keyword>
<proteinExistence type="inferred from homology"/>
<accession>A0A812BZU1</accession>
<name>A0A812BZU1_ACAPH</name>
<protein>
    <submittedName>
        <fullName evidence="4">RP-S11</fullName>
    </submittedName>
</protein>
<evidence type="ECO:0000256" key="3">
    <source>
        <dbReference type="ARBA" id="ARBA00023274"/>
    </source>
</evidence>
<evidence type="ECO:0000256" key="1">
    <source>
        <dbReference type="ARBA" id="ARBA00006194"/>
    </source>
</evidence>
<dbReference type="SUPFAM" id="SSF53137">
    <property type="entry name" value="Translational machinery components"/>
    <property type="match status" value="1"/>
</dbReference>
<organism evidence="4 5">
    <name type="scientific">Acanthosepion pharaonis</name>
    <name type="common">Pharaoh cuttlefish</name>
    <name type="synonym">Sepia pharaonis</name>
    <dbReference type="NCBI Taxonomy" id="158019"/>
    <lineage>
        <taxon>Eukaryota</taxon>
        <taxon>Metazoa</taxon>
        <taxon>Spiralia</taxon>
        <taxon>Lophotrochozoa</taxon>
        <taxon>Mollusca</taxon>
        <taxon>Cephalopoda</taxon>
        <taxon>Coleoidea</taxon>
        <taxon>Decapodiformes</taxon>
        <taxon>Sepiida</taxon>
        <taxon>Sepiina</taxon>
        <taxon>Sepiidae</taxon>
        <taxon>Acanthosepion</taxon>
    </lineage>
</organism>
<dbReference type="PANTHER" id="PTHR11759">
    <property type="entry name" value="40S RIBOSOMAL PROTEIN S14/30S RIBOSOMAL PROTEIN S11"/>
    <property type="match status" value="1"/>
</dbReference>
<dbReference type="AlphaFoldDB" id="A0A812BZU1"/>
<dbReference type="GO" id="GO:0006412">
    <property type="term" value="P:translation"/>
    <property type="evidence" value="ECO:0007669"/>
    <property type="project" value="InterPro"/>
</dbReference>
<dbReference type="EMBL" id="CAHIKZ030000923">
    <property type="protein sequence ID" value="CAE1245238.1"/>
    <property type="molecule type" value="Genomic_DNA"/>
</dbReference>
<reference evidence="4" key="1">
    <citation type="submission" date="2021-01" db="EMBL/GenBank/DDBJ databases">
        <authorList>
            <person name="Li R."/>
            <person name="Bekaert M."/>
        </authorList>
    </citation>
    <scope>NUCLEOTIDE SEQUENCE</scope>
    <source>
        <strain evidence="4">Farmed</strain>
    </source>
</reference>
<gene>
    <name evidence="4" type="ORF">SPHA_24647</name>
</gene>
<keyword evidence="5" id="KW-1185">Reference proteome</keyword>
<dbReference type="GO" id="GO:0005840">
    <property type="term" value="C:ribosome"/>
    <property type="evidence" value="ECO:0007669"/>
    <property type="project" value="UniProtKB-KW"/>
</dbReference>
<sequence>MFLLLPYRCLRCNKNNILHRMCRPGLPPRRCTDVNTVDIKLQKARKFLKNLALPRVLSPCFVSKAFHLSTPIKILDKDHPLKKFTTIDKKEETFQQDIDEPVDVKSLVFPTLETYKTLYEGVPYTDLHIACIKATRNNTLVTVTDHKGKTVVIKTAGSEGFRNARKGTNIAGQAAGIAAGEKAVNHGIKYIRVCVQGIGPGRLPSIKGLQMAGLQIVSLTDTTPITFNTDRPRKQRRL</sequence>
<evidence type="ECO:0000313" key="4">
    <source>
        <dbReference type="EMBL" id="CAE1245238.1"/>
    </source>
</evidence>
<comment type="similarity">
    <text evidence="1">Belongs to the universal ribosomal protein uS11 family.</text>
</comment>
<dbReference type="OrthoDB" id="1654884at2759"/>
<comment type="caution">
    <text evidence="4">The sequence shown here is derived from an EMBL/GenBank/DDBJ whole genome shotgun (WGS) entry which is preliminary data.</text>
</comment>
<keyword evidence="2" id="KW-0689">Ribosomal protein</keyword>
<dbReference type="HAMAP" id="MF_01310">
    <property type="entry name" value="Ribosomal_uS11"/>
    <property type="match status" value="1"/>
</dbReference>
<dbReference type="Gene3D" id="3.30.420.80">
    <property type="entry name" value="Ribosomal protein S11"/>
    <property type="match status" value="1"/>
</dbReference>
<dbReference type="Pfam" id="PF00411">
    <property type="entry name" value="Ribosomal_S11"/>
    <property type="match status" value="1"/>
</dbReference>
<dbReference type="InterPro" id="IPR036967">
    <property type="entry name" value="Ribosomal_uS11_sf"/>
</dbReference>
<dbReference type="InterPro" id="IPR001971">
    <property type="entry name" value="Ribosomal_uS11"/>
</dbReference>